<comment type="caution">
    <text evidence="1">The sequence shown here is derived from an EMBL/GenBank/DDBJ whole genome shotgun (WGS) entry which is preliminary data.</text>
</comment>
<proteinExistence type="predicted"/>
<reference evidence="1" key="1">
    <citation type="submission" date="2020-07" db="EMBL/GenBank/DDBJ databases">
        <title>The High-quality genome of the commercially important snow crab, Chionoecetes opilio.</title>
        <authorList>
            <person name="Jeong J.-H."/>
            <person name="Ryu S."/>
        </authorList>
    </citation>
    <scope>NUCLEOTIDE SEQUENCE</scope>
    <source>
        <strain evidence="1">MADBK_172401_WGS</strain>
        <tissue evidence="1">Digestive gland</tissue>
    </source>
</reference>
<evidence type="ECO:0000313" key="1">
    <source>
        <dbReference type="EMBL" id="KAG0720043.1"/>
    </source>
</evidence>
<organism evidence="1 2">
    <name type="scientific">Chionoecetes opilio</name>
    <name type="common">Atlantic snow crab</name>
    <name type="synonym">Cancer opilio</name>
    <dbReference type="NCBI Taxonomy" id="41210"/>
    <lineage>
        <taxon>Eukaryota</taxon>
        <taxon>Metazoa</taxon>
        <taxon>Ecdysozoa</taxon>
        <taxon>Arthropoda</taxon>
        <taxon>Crustacea</taxon>
        <taxon>Multicrustacea</taxon>
        <taxon>Malacostraca</taxon>
        <taxon>Eumalacostraca</taxon>
        <taxon>Eucarida</taxon>
        <taxon>Decapoda</taxon>
        <taxon>Pleocyemata</taxon>
        <taxon>Brachyura</taxon>
        <taxon>Eubrachyura</taxon>
        <taxon>Majoidea</taxon>
        <taxon>Majidae</taxon>
        <taxon>Chionoecetes</taxon>
    </lineage>
</organism>
<gene>
    <name evidence="1" type="ORF">GWK47_049303</name>
</gene>
<sequence length="169" mass="19168">MAKTEPHAAYSAFTHGLQHRWSFVKRTIPGISMLLRPLEDSIRNTFLPALLRSHIIGDNERELLTFPPRLGVMGRRWGVTSPERLTDKENLNSFNPTSSLTEKIIAQDANGETDQNAILELKKTISRDRQSAQVESLERLKGVLLDDTVRKIHTAQETKLMVPNLNGDW</sequence>
<dbReference type="AlphaFoldDB" id="A0A8J4Y4G8"/>
<evidence type="ECO:0000313" key="2">
    <source>
        <dbReference type="Proteomes" id="UP000770661"/>
    </source>
</evidence>
<name>A0A8J4Y4G8_CHIOP</name>
<accession>A0A8J4Y4G8</accession>
<dbReference type="EMBL" id="JACEEZ010013552">
    <property type="protein sequence ID" value="KAG0720043.1"/>
    <property type="molecule type" value="Genomic_DNA"/>
</dbReference>
<dbReference type="OrthoDB" id="10214082at2759"/>
<keyword evidence="2" id="KW-1185">Reference proteome</keyword>
<protein>
    <submittedName>
        <fullName evidence="1">Uncharacterized protein</fullName>
    </submittedName>
</protein>
<dbReference type="Proteomes" id="UP000770661">
    <property type="component" value="Unassembled WGS sequence"/>
</dbReference>